<protein>
    <recommendedName>
        <fullName evidence="6">CobQ/CobB/MinD/ParA nucleotide binding domain-containing protein</fullName>
    </recommendedName>
</protein>
<dbReference type="InterPro" id="IPR050445">
    <property type="entry name" value="Bact_polysacc_biosynth/exp"/>
</dbReference>
<gene>
    <name evidence="7" type="ORF">OXH18_18605</name>
</gene>
<dbReference type="GO" id="GO:0004713">
    <property type="term" value="F:protein tyrosine kinase activity"/>
    <property type="evidence" value="ECO:0007669"/>
    <property type="project" value="TreeGrafter"/>
</dbReference>
<proteinExistence type="predicted"/>
<accession>A0A9E8Z9R9</accession>
<keyword evidence="3" id="KW-0175">Coiled coil</keyword>
<evidence type="ECO:0000256" key="2">
    <source>
        <dbReference type="ARBA" id="ARBA00022840"/>
    </source>
</evidence>
<dbReference type="InterPro" id="IPR027417">
    <property type="entry name" value="P-loop_NTPase"/>
</dbReference>
<feature type="domain" description="CobQ/CobB/MinD/ParA nucleotide binding" evidence="6">
    <location>
        <begin position="637"/>
        <end position="804"/>
    </location>
</feature>
<name>A0A9E8Z9R9_9CYAN</name>
<dbReference type="RefSeq" id="WP_268608807.1">
    <property type="nucleotide sequence ID" value="NZ_CP113797.1"/>
</dbReference>
<keyword evidence="5" id="KW-0472">Membrane</keyword>
<dbReference type="SUPFAM" id="SSF52540">
    <property type="entry name" value="P-loop containing nucleoside triphosphate hydrolases"/>
    <property type="match status" value="1"/>
</dbReference>
<feature type="region of interest" description="Disordered" evidence="4">
    <location>
        <begin position="395"/>
        <end position="422"/>
    </location>
</feature>
<feature type="region of interest" description="Disordered" evidence="4">
    <location>
        <begin position="323"/>
        <end position="347"/>
    </location>
</feature>
<evidence type="ECO:0000313" key="7">
    <source>
        <dbReference type="EMBL" id="WAL59169.1"/>
    </source>
</evidence>
<evidence type="ECO:0000256" key="1">
    <source>
        <dbReference type="ARBA" id="ARBA00022741"/>
    </source>
</evidence>
<dbReference type="EMBL" id="CP113797">
    <property type="protein sequence ID" value="WAL59169.1"/>
    <property type="molecule type" value="Genomic_DNA"/>
</dbReference>
<organism evidence="7 8">
    <name type="scientific">Thermocoleostomius sinensis A174</name>
    <dbReference type="NCBI Taxonomy" id="2016057"/>
    <lineage>
        <taxon>Bacteria</taxon>
        <taxon>Bacillati</taxon>
        <taxon>Cyanobacteriota</taxon>
        <taxon>Cyanophyceae</taxon>
        <taxon>Oculatellales</taxon>
        <taxon>Oculatellaceae</taxon>
        <taxon>Thermocoleostomius</taxon>
    </lineage>
</organism>
<dbReference type="PANTHER" id="PTHR32309">
    <property type="entry name" value="TYROSINE-PROTEIN KINASE"/>
    <property type="match status" value="1"/>
</dbReference>
<keyword evidence="5" id="KW-1133">Transmembrane helix</keyword>
<dbReference type="AlphaFoldDB" id="A0A9E8Z9R9"/>
<dbReference type="InterPro" id="IPR002586">
    <property type="entry name" value="CobQ/CobB/MinD/ParA_Nub-bd_dom"/>
</dbReference>
<dbReference type="InterPro" id="IPR005702">
    <property type="entry name" value="Wzc-like_C"/>
</dbReference>
<dbReference type="PANTHER" id="PTHR32309:SF13">
    <property type="entry name" value="FERRIC ENTEROBACTIN TRANSPORT PROTEIN FEPE"/>
    <property type="match status" value="1"/>
</dbReference>
<keyword evidence="2" id="KW-0067">ATP-binding</keyword>
<dbReference type="KEGG" id="tsin:OXH18_18605"/>
<evidence type="ECO:0000259" key="6">
    <source>
        <dbReference type="Pfam" id="PF01656"/>
    </source>
</evidence>
<reference evidence="7" key="1">
    <citation type="submission" date="2022-12" db="EMBL/GenBank/DDBJ databases">
        <title>Polyphasic identification of a Novel Hot-Spring Cyanobacterium Ocullathermofonsia sinensis gen nov. sp. nov. and Genomic Insights on its Adaptations to the Thermal Habitat.</title>
        <authorList>
            <person name="Daroch M."/>
            <person name="Tang J."/>
            <person name="Jiang Y."/>
        </authorList>
    </citation>
    <scope>NUCLEOTIDE SEQUENCE</scope>
    <source>
        <strain evidence="7">PKUAC-SCTA174</strain>
    </source>
</reference>
<feature type="coiled-coil region" evidence="3">
    <location>
        <begin position="205"/>
        <end position="239"/>
    </location>
</feature>
<keyword evidence="5" id="KW-0812">Transmembrane</keyword>
<evidence type="ECO:0000313" key="8">
    <source>
        <dbReference type="Proteomes" id="UP001163152"/>
    </source>
</evidence>
<evidence type="ECO:0000256" key="3">
    <source>
        <dbReference type="SAM" id="Coils"/>
    </source>
</evidence>
<sequence length="831" mass="91553">MTDNHSLTSAGDSDFGYSQLLAILARRSRCFLSTLGLVLVTAAILTAREQPQYRSTMQLLVEPNYEQRLRDESTVSVDYRDYATQLNLMKSRQFIERTVNALEAEFPNLTVEGVRSSLELSQLKDTKIFQAVYVNDDPIKTQRVLETLQQIYQDYNLEQQEQRLKRGLTSINGQLNVVRQDLLQSQSALREFRQRQNLIDPAQQAMAVANALNQLLQERQTLQAEHQEAQARYNTIQQQLARSPEEALIATRLSQSSRYQSLLDQLQKTELELAQRRVIFSDADPSVEALVHQRENQLGLLTQEVERVLGDVPQQFAIDSYTDSLHTVSPPPDGSLAESPSPVPTMDDDLVRHNDAVAGVETPFSLGANTAITEIAEAESESAASLTLDSNSLSASATAEMPGNNPSAPDSLNMLPAANSNSSTGEALLSVGQLGALDLSLVSALANAQASLNGLEARQQSLIQTEEWLRAELNRYPDLIAEYDRLQPEVDIERVVLEQLLKQRQEVSAELARGGFHWQIVEDPALGKKISPKPKQNLLLGLVVGVFLGGIVALVRESMDEVVRSNDDLQAAHQPILGVLPIFQPPSRRSLPFLSALPRPLAERLSLIQLIQQPSFRESIDLIYKNIQLTKRLNSLLITSTQPKEGKSTLAFGLAVSAARLHQRVLLIDADLRHPILHAELGLANERGLSVLLEDPDTIPSPVPVSLADFRLDILPAGPKPIDPVRLLSSPRMKDLMSLFESTYDLVIVDAPSLIGIVDALQVASVCSGALLISRLNHVTQSNFQQAVAMLQSLNLLGVVINGSSSGLSDYAIATNGHREIDTQHLQVLRN</sequence>
<dbReference type="Gene3D" id="3.40.50.300">
    <property type="entry name" value="P-loop containing nucleotide triphosphate hydrolases"/>
    <property type="match status" value="1"/>
</dbReference>
<dbReference type="Pfam" id="PF01656">
    <property type="entry name" value="CbiA"/>
    <property type="match status" value="1"/>
</dbReference>
<dbReference type="CDD" id="cd05387">
    <property type="entry name" value="BY-kinase"/>
    <property type="match status" value="1"/>
</dbReference>
<evidence type="ECO:0000256" key="5">
    <source>
        <dbReference type="SAM" id="Phobius"/>
    </source>
</evidence>
<feature type="transmembrane region" description="Helical" evidence="5">
    <location>
        <begin position="30"/>
        <end position="47"/>
    </location>
</feature>
<dbReference type="GO" id="GO:0005886">
    <property type="term" value="C:plasma membrane"/>
    <property type="evidence" value="ECO:0007669"/>
    <property type="project" value="TreeGrafter"/>
</dbReference>
<keyword evidence="1" id="KW-0547">Nucleotide-binding</keyword>
<evidence type="ECO:0000256" key="4">
    <source>
        <dbReference type="SAM" id="MobiDB-lite"/>
    </source>
</evidence>
<dbReference type="Proteomes" id="UP001163152">
    <property type="component" value="Chromosome"/>
</dbReference>
<keyword evidence="8" id="KW-1185">Reference proteome</keyword>